<protein>
    <submittedName>
        <fullName evidence="2">Uncharacterized protein</fullName>
    </submittedName>
</protein>
<gene>
    <name evidence="2" type="ORF">GE061_008497</name>
</gene>
<keyword evidence="3" id="KW-1185">Reference proteome</keyword>
<feature type="compositionally biased region" description="Basic and acidic residues" evidence="1">
    <location>
        <begin position="48"/>
        <end position="57"/>
    </location>
</feature>
<evidence type="ECO:0000256" key="1">
    <source>
        <dbReference type="SAM" id="MobiDB-lite"/>
    </source>
</evidence>
<reference evidence="2" key="1">
    <citation type="journal article" date="2021" name="Mol. Ecol. Resour.">
        <title>Apolygus lucorum genome provides insights into omnivorousness and mesophyll feeding.</title>
        <authorList>
            <person name="Liu Y."/>
            <person name="Liu H."/>
            <person name="Wang H."/>
            <person name="Huang T."/>
            <person name="Liu B."/>
            <person name="Yang B."/>
            <person name="Yin L."/>
            <person name="Li B."/>
            <person name="Zhang Y."/>
            <person name="Zhang S."/>
            <person name="Jiang F."/>
            <person name="Zhang X."/>
            <person name="Ren Y."/>
            <person name="Wang B."/>
            <person name="Wang S."/>
            <person name="Lu Y."/>
            <person name="Wu K."/>
            <person name="Fan W."/>
            <person name="Wang G."/>
        </authorList>
    </citation>
    <scope>NUCLEOTIDE SEQUENCE</scope>
    <source>
        <strain evidence="2">12Hb</strain>
    </source>
</reference>
<proteinExistence type="predicted"/>
<name>A0A8S9WKH4_APOLU</name>
<dbReference type="EMBL" id="WIXP02000017">
    <property type="protein sequence ID" value="KAF6197533.1"/>
    <property type="molecule type" value="Genomic_DNA"/>
</dbReference>
<dbReference type="AlphaFoldDB" id="A0A8S9WKH4"/>
<feature type="region of interest" description="Disordered" evidence="1">
    <location>
        <begin position="1"/>
        <end position="71"/>
    </location>
</feature>
<dbReference type="OrthoDB" id="10455321at2759"/>
<dbReference type="Proteomes" id="UP000466442">
    <property type="component" value="Unassembled WGS sequence"/>
</dbReference>
<evidence type="ECO:0000313" key="2">
    <source>
        <dbReference type="EMBL" id="KAF6197533.1"/>
    </source>
</evidence>
<evidence type="ECO:0000313" key="3">
    <source>
        <dbReference type="Proteomes" id="UP000466442"/>
    </source>
</evidence>
<accession>A0A8S9WKH4</accession>
<feature type="compositionally biased region" description="Basic and acidic residues" evidence="1">
    <location>
        <begin position="1"/>
        <end position="12"/>
    </location>
</feature>
<organism evidence="2 3">
    <name type="scientific">Apolygus lucorum</name>
    <name type="common">Small green plant bug</name>
    <name type="synonym">Lygocoris lucorum</name>
    <dbReference type="NCBI Taxonomy" id="248454"/>
    <lineage>
        <taxon>Eukaryota</taxon>
        <taxon>Metazoa</taxon>
        <taxon>Ecdysozoa</taxon>
        <taxon>Arthropoda</taxon>
        <taxon>Hexapoda</taxon>
        <taxon>Insecta</taxon>
        <taxon>Pterygota</taxon>
        <taxon>Neoptera</taxon>
        <taxon>Paraneoptera</taxon>
        <taxon>Hemiptera</taxon>
        <taxon>Heteroptera</taxon>
        <taxon>Panheteroptera</taxon>
        <taxon>Cimicomorpha</taxon>
        <taxon>Miridae</taxon>
        <taxon>Mirini</taxon>
        <taxon>Apolygus</taxon>
    </lineage>
</organism>
<comment type="caution">
    <text evidence="2">The sequence shown here is derived from an EMBL/GenBank/DDBJ whole genome shotgun (WGS) entry which is preliminary data.</text>
</comment>
<sequence>MDFRMSERRRGSICEVTSPEGRTVPIEELEESPAPPVQHRPHRRHRDLSHVDMKRDGAASPTNVGTAPSFAVLSRRSTSDLTDLSEQITWETELLSSRPSSPRGGLSYLASRRSSRGSLTSEIAPLPNLSRRNYNHLQIPGNYKYTSITVPSVNPPVTFEAHHIIARVQGRRKHEEIVEKTRCEITRGWSRWSSSSSRDISGLVVKRLRTFEKAPSGLKREIRQKAQILILSQQQP</sequence>